<dbReference type="Proteomes" id="UP000094849">
    <property type="component" value="Unassembled WGS sequence"/>
</dbReference>
<name>A0A1E2UML4_9GAMM</name>
<evidence type="ECO:0008006" key="3">
    <source>
        <dbReference type="Google" id="ProtNLM"/>
    </source>
</evidence>
<accession>A0A1E2UML4</accession>
<dbReference type="AlphaFoldDB" id="A0A1E2UML4"/>
<dbReference type="RefSeq" id="WP_069003478.1">
    <property type="nucleotide sequence ID" value="NZ_LVJX01000004.1"/>
</dbReference>
<dbReference type="SUPFAM" id="SSF53474">
    <property type="entry name" value="alpha/beta-Hydrolases"/>
    <property type="match status" value="1"/>
</dbReference>
<dbReference type="InterPro" id="IPR029058">
    <property type="entry name" value="AB_hydrolase_fold"/>
</dbReference>
<evidence type="ECO:0000313" key="2">
    <source>
        <dbReference type="Proteomes" id="UP000094849"/>
    </source>
</evidence>
<dbReference type="EMBL" id="LVJZ01000003">
    <property type="protein sequence ID" value="ODB95795.1"/>
    <property type="molecule type" value="Genomic_DNA"/>
</dbReference>
<proteinExistence type="predicted"/>
<dbReference type="InterPro" id="IPR022529">
    <property type="entry name" value="DUF3530"/>
</dbReference>
<sequence>MPKRHPTAPGIAGLLLLVIGLALPLQAANLSLERRISTALDSPSLSGKAVWLENGNNRFLTIYSPSETKLSLGGALILHDQGTHADWAEVVQPLRKHLARQGWNTLALQLPATDTSPDATARLNLMEKASARIQRAIDYFDPQQQPNLVLVGHGLGAAMALHHLAKQPNQRVSAIAAIGLSIDPSDESDPVSQAIAQIEIPILDLYGSRDLPAVTGSAAKRRQIASANAREGYRQEVLNGADHFFSGMQSSLQQRIHTWLKRTSTIEEQN</sequence>
<dbReference type="STRING" id="1818881.A3196_02925"/>
<protein>
    <recommendedName>
        <fullName evidence="3">DUF3530 domain-containing protein</fullName>
    </recommendedName>
</protein>
<organism evidence="1 2">
    <name type="scientific">Candidatus Thiodiazotropha endoloripes</name>
    <dbReference type="NCBI Taxonomy" id="1818881"/>
    <lineage>
        <taxon>Bacteria</taxon>
        <taxon>Pseudomonadati</taxon>
        <taxon>Pseudomonadota</taxon>
        <taxon>Gammaproteobacteria</taxon>
        <taxon>Chromatiales</taxon>
        <taxon>Sedimenticolaceae</taxon>
        <taxon>Candidatus Thiodiazotropha</taxon>
    </lineage>
</organism>
<keyword evidence="2" id="KW-1185">Reference proteome</keyword>
<dbReference type="Pfam" id="PF12048">
    <property type="entry name" value="DUF3530"/>
    <property type="match status" value="1"/>
</dbReference>
<evidence type="ECO:0000313" key="1">
    <source>
        <dbReference type="EMBL" id="ODB95795.1"/>
    </source>
</evidence>
<dbReference type="Gene3D" id="3.40.50.1820">
    <property type="entry name" value="alpha/beta hydrolase"/>
    <property type="match status" value="1"/>
</dbReference>
<comment type="caution">
    <text evidence="1">The sequence shown here is derived from an EMBL/GenBank/DDBJ whole genome shotgun (WGS) entry which is preliminary data.</text>
</comment>
<gene>
    <name evidence="1" type="ORF">A3196_02925</name>
</gene>
<reference evidence="1 2" key="1">
    <citation type="submission" date="2016-03" db="EMBL/GenBank/DDBJ databases">
        <title>Chemosynthetic sulphur-oxidizing symbionts of marine invertebrate animals are capable of nitrogen fixation.</title>
        <authorList>
            <person name="Petersen J.M."/>
            <person name="Kemper A."/>
            <person name="Gruber-Vodicka H."/>
            <person name="Cardini U."/>
            <person name="Geest Mvander."/>
            <person name="Kleiner M."/>
            <person name="Bulgheresi S."/>
            <person name="Fussmann M."/>
            <person name="Herbold C."/>
            <person name="Seah B.K.B."/>
            <person name="Antony C.Paul."/>
            <person name="Liu D."/>
            <person name="Belitz A."/>
            <person name="Weber M."/>
        </authorList>
    </citation>
    <scope>NUCLEOTIDE SEQUENCE [LARGE SCALE GENOMIC DNA]</scope>
    <source>
        <strain evidence="1">G_D</strain>
    </source>
</reference>